<dbReference type="Pfam" id="PF00512">
    <property type="entry name" value="HisKA"/>
    <property type="match status" value="1"/>
</dbReference>
<dbReference type="InterPro" id="IPR005467">
    <property type="entry name" value="His_kinase_dom"/>
</dbReference>
<dbReference type="PANTHER" id="PTHR43065">
    <property type="entry name" value="SENSOR HISTIDINE KINASE"/>
    <property type="match status" value="1"/>
</dbReference>
<keyword evidence="15" id="KW-1185">Reference proteome</keyword>
<evidence type="ECO:0000313" key="15">
    <source>
        <dbReference type="Proteomes" id="UP000322876"/>
    </source>
</evidence>
<evidence type="ECO:0000256" key="5">
    <source>
        <dbReference type="ARBA" id="ARBA00022741"/>
    </source>
</evidence>
<reference evidence="14 15" key="1">
    <citation type="submission" date="2019-06" db="EMBL/GenBank/DDBJ databases">
        <title>Genomic insights into carbon and energy metabolism of Deferribacter autotrophicus revealed new metabolic traits in the phylum Deferribacteres.</title>
        <authorList>
            <person name="Slobodkin A.I."/>
            <person name="Slobodkina G.B."/>
            <person name="Allioux M."/>
            <person name="Alain K."/>
            <person name="Jebbar M."/>
            <person name="Shadrin V."/>
            <person name="Kublanov I.V."/>
            <person name="Toshchakov S.V."/>
            <person name="Bonch-Osmolovskaya E.A."/>
        </authorList>
    </citation>
    <scope>NUCLEOTIDE SEQUENCE [LARGE SCALE GENOMIC DNA]</scope>
    <source>
        <strain evidence="14 15">SL50</strain>
    </source>
</reference>
<dbReference type="Proteomes" id="UP000322876">
    <property type="component" value="Unassembled WGS sequence"/>
</dbReference>
<dbReference type="InterPro" id="IPR003594">
    <property type="entry name" value="HATPase_dom"/>
</dbReference>
<proteinExistence type="predicted"/>
<keyword evidence="7" id="KW-0067">ATP-binding</keyword>
<evidence type="ECO:0000256" key="2">
    <source>
        <dbReference type="ARBA" id="ARBA00012438"/>
    </source>
</evidence>
<keyword evidence="10" id="KW-1133">Transmembrane helix</keyword>
<dbReference type="InterPro" id="IPR036097">
    <property type="entry name" value="HisK_dim/P_sf"/>
</dbReference>
<dbReference type="AlphaFoldDB" id="A0A5A8F703"/>
<dbReference type="Gene3D" id="3.40.50.2300">
    <property type="match status" value="3"/>
</dbReference>
<dbReference type="EC" id="2.7.13.3" evidence="2"/>
<keyword evidence="10" id="KW-0812">Transmembrane</keyword>
<accession>A0A5A8F703</accession>
<dbReference type="Pfam" id="PF00072">
    <property type="entry name" value="Response_reg"/>
    <property type="match status" value="1"/>
</dbReference>
<keyword evidence="3 9" id="KW-0597">Phosphoprotein</keyword>
<dbReference type="SMART" id="SM00387">
    <property type="entry name" value="HATPase_c"/>
    <property type="match status" value="1"/>
</dbReference>
<keyword evidence="8" id="KW-0902">Two-component regulatory system</keyword>
<dbReference type="PROSITE" id="PS50110">
    <property type="entry name" value="RESPONSE_REGULATORY"/>
    <property type="match status" value="1"/>
</dbReference>
<evidence type="ECO:0000256" key="9">
    <source>
        <dbReference type="PROSITE-ProRule" id="PRU00169"/>
    </source>
</evidence>
<dbReference type="OrthoDB" id="1931120at2"/>
<dbReference type="Pfam" id="PF02518">
    <property type="entry name" value="HATPase_c"/>
    <property type="match status" value="1"/>
</dbReference>
<keyword evidence="5" id="KW-0547">Nucleotide-binding</keyword>
<dbReference type="PROSITE" id="PS50112">
    <property type="entry name" value="PAS"/>
    <property type="match status" value="1"/>
</dbReference>
<dbReference type="SUPFAM" id="SSF52172">
    <property type="entry name" value="CheY-like"/>
    <property type="match status" value="1"/>
</dbReference>
<evidence type="ECO:0000256" key="4">
    <source>
        <dbReference type="ARBA" id="ARBA00022679"/>
    </source>
</evidence>
<keyword evidence="10" id="KW-0472">Membrane</keyword>
<name>A0A5A8F703_9BACT</name>
<feature type="domain" description="Histidine kinase" evidence="11">
    <location>
        <begin position="621"/>
        <end position="847"/>
    </location>
</feature>
<dbReference type="SMART" id="SM00388">
    <property type="entry name" value="HisKA"/>
    <property type="match status" value="1"/>
</dbReference>
<dbReference type="SUPFAM" id="SSF47384">
    <property type="entry name" value="Homodimeric domain of signal transducing histidine kinase"/>
    <property type="match status" value="1"/>
</dbReference>
<dbReference type="EMBL" id="VFJB01000006">
    <property type="protein sequence ID" value="KAA0257795.1"/>
    <property type="molecule type" value="Genomic_DNA"/>
</dbReference>
<feature type="domain" description="Response regulatory" evidence="12">
    <location>
        <begin position="870"/>
        <end position="979"/>
    </location>
</feature>
<feature type="domain" description="PAS" evidence="13">
    <location>
        <begin position="490"/>
        <end position="539"/>
    </location>
</feature>
<feature type="transmembrane region" description="Helical" evidence="10">
    <location>
        <begin position="344"/>
        <end position="365"/>
    </location>
</feature>
<dbReference type="GO" id="GO:0005524">
    <property type="term" value="F:ATP binding"/>
    <property type="evidence" value="ECO:0007669"/>
    <property type="project" value="UniProtKB-KW"/>
</dbReference>
<dbReference type="CDD" id="cd00082">
    <property type="entry name" value="HisKA"/>
    <property type="match status" value="1"/>
</dbReference>
<dbReference type="PANTHER" id="PTHR43065:SF46">
    <property type="entry name" value="C4-DICARBOXYLATE TRANSPORT SENSOR PROTEIN DCTB"/>
    <property type="match status" value="1"/>
</dbReference>
<dbReference type="NCBIfam" id="TIGR00229">
    <property type="entry name" value="sensory_box"/>
    <property type="match status" value="2"/>
</dbReference>
<organism evidence="14 15">
    <name type="scientific">Deferribacter autotrophicus</name>
    <dbReference type="NCBI Taxonomy" id="500465"/>
    <lineage>
        <taxon>Bacteria</taxon>
        <taxon>Pseudomonadati</taxon>
        <taxon>Deferribacterota</taxon>
        <taxon>Deferribacteres</taxon>
        <taxon>Deferribacterales</taxon>
        <taxon>Deferribacteraceae</taxon>
        <taxon>Deferribacter</taxon>
    </lineage>
</organism>
<sequence>MIMKRIFFFILTYLILIISIAYASYDHVVLIVHSHDEEYEMSHHIYDTIEKTLTGPGKGIRIVTEFIDSTRINNDFHYFDTMNRSFFVKYSMNIPDVIVTIGNDALSFVYSLRDSLFYNVPIVFVNVINLKDRIVLDNLTTGIYEKYDYPGLVKEIINLQPNIKKIVFLGDSYFELLRDFLEAEITEFIKGNKFENVDIELLDGLSLDGIVERFKGKKDTALIVMSALNNHSEIRFVEGINKFLFNNLKIPLYTFYNEAMETGSVIGGKVLSCSEKGRIVAKYVLELLEGKSIKKLPLVSTDKLSRWVFDYNLLKNFNIDLKKLPKDSLVLNAPDDKIHLDKNLVYFIILVLIILAAGFSIYNYFQKKHKKILMLYKMVLEHTYDIIIITNFEGDIIDVFGNVENTFGFTEDEIKKMNVSELYFDKAERNKFMVNIKESGKLSNLITVFKKKDGKKLIFESSAIYFRMDNEDRIFTILRDITDKLENEEELKFYGYLIENSPVFISVMDTDGKIIYANNYFLSFTGYEKNEYLDKKCIFFNKEFFDEIKQKLEENGFWSGEIENVKMDGSIYTESAIISKTNYKGKDVYVKFGIDITEHKKIKDKMIAQQKFETLGQLAGGIAHDFNNILTVISSYLQVYKMKVTNESDKKIFNKMIETVDKASVLISQLLAFSRQDSHQPVLINVSKYLVDSVDIYRRLVREDIELILERKTKEVIVKVDPVHLDQMFMNMINNSVYALEQVERDNKYIKITIDKKVFHEDKPYGIFTINKGKYAEIIIEDNGTGIDESIVDKIFEPFFTTKPRGKGTGLGLASIYGFIKRNNGYILVDTKKGEYTKFTIYLPLFEMKSKENQDLINANEKIKLLKDKHVVVIDDNKDLAHSVGTMLSGLCRKVTVFDNPLKAKDFILANKDDIGLVISDIMMPEMSGIELVDILKKEGVSLPIVLMTGYATEEFKEGKVSVPVISKPFSLNNLLEYL</sequence>
<evidence type="ECO:0000313" key="14">
    <source>
        <dbReference type="EMBL" id="KAA0257795.1"/>
    </source>
</evidence>
<evidence type="ECO:0000256" key="3">
    <source>
        <dbReference type="ARBA" id="ARBA00022553"/>
    </source>
</evidence>
<dbReference type="SUPFAM" id="SSF55874">
    <property type="entry name" value="ATPase domain of HSP90 chaperone/DNA topoisomerase II/histidine kinase"/>
    <property type="match status" value="1"/>
</dbReference>
<keyword evidence="4" id="KW-0808">Transferase</keyword>
<dbReference type="CDD" id="cd00156">
    <property type="entry name" value="REC"/>
    <property type="match status" value="1"/>
</dbReference>
<dbReference type="InterPro" id="IPR003661">
    <property type="entry name" value="HisK_dim/P_dom"/>
</dbReference>
<dbReference type="InterPro" id="IPR011006">
    <property type="entry name" value="CheY-like_superfamily"/>
</dbReference>
<dbReference type="GO" id="GO:0000155">
    <property type="term" value="F:phosphorelay sensor kinase activity"/>
    <property type="evidence" value="ECO:0007669"/>
    <property type="project" value="InterPro"/>
</dbReference>
<dbReference type="InterPro" id="IPR035965">
    <property type="entry name" value="PAS-like_dom_sf"/>
</dbReference>
<evidence type="ECO:0000256" key="6">
    <source>
        <dbReference type="ARBA" id="ARBA00022777"/>
    </source>
</evidence>
<dbReference type="SMART" id="SM00091">
    <property type="entry name" value="PAS"/>
    <property type="match status" value="2"/>
</dbReference>
<comment type="catalytic activity">
    <reaction evidence="1">
        <text>ATP + protein L-histidine = ADP + protein N-phospho-L-histidine.</text>
        <dbReference type="EC" id="2.7.13.3"/>
    </reaction>
</comment>
<evidence type="ECO:0000259" key="11">
    <source>
        <dbReference type="PROSITE" id="PS50109"/>
    </source>
</evidence>
<dbReference type="InterPro" id="IPR004358">
    <property type="entry name" value="Sig_transdc_His_kin-like_C"/>
</dbReference>
<dbReference type="InterPro" id="IPR036890">
    <property type="entry name" value="HATPase_C_sf"/>
</dbReference>
<keyword evidence="6" id="KW-0418">Kinase</keyword>
<evidence type="ECO:0000259" key="12">
    <source>
        <dbReference type="PROSITE" id="PS50110"/>
    </source>
</evidence>
<protein>
    <recommendedName>
        <fullName evidence="2">histidine kinase</fullName>
        <ecNumber evidence="2">2.7.13.3</ecNumber>
    </recommendedName>
</protein>
<dbReference type="SMART" id="SM00448">
    <property type="entry name" value="REC"/>
    <property type="match status" value="1"/>
</dbReference>
<dbReference type="SUPFAM" id="SSF55785">
    <property type="entry name" value="PYP-like sensor domain (PAS domain)"/>
    <property type="match status" value="2"/>
</dbReference>
<dbReference type="PROSITE" id="PS50109">
    <property type="entry name" value="HIS_KIN"/>
    <property type="match status" value="1"/>
</dbReference>
<dbReference type="CDD" id="cd00130">
    <property type="entry name" value="PAS"/>
    <property type="match status" value="2"/>
</dbReference>
<evidence type="ECO:0000259" key="13">
    <source>
        <dbReference type="PROSITE" id="PS50112"/>
    </source>
</evidence>
<comment type="caution">
    <text evidence="14">The sequence shown here is derived from an EMBL/GenBank/DDBJ whole genome shotgun (WGS) entry which is preliminary data.</text>
</comment>
<dbReference type="Gene3D" id="3.30.450.20">
    <property type="entry name" value="PAS domain"/>
    <property type="match status" value="2"/>
</dbReference>
<evidence type="ECO:0000256" key="1">
    <source>
        <dbReference type="ARBA" id="ARBA00000085"/>
    </source>
</evidence>
<dbReference type="InterPro" id="IPR000014">
    <property type="entry name" value="PAS"/>
</dbReference>
<gene>
    <name evidence="14" type="ORF">FHQ18_08615</name>
</gene>
<feature type="modified residue" description="4-aspartylphosphate" evidence="9">
    <location>
        <position position="921"/>
    </location>
</feature>
<evidence type="ECO:0000256" key="8">
    <source>
        <dbReference type="ARBA" id="ARBA00023012"/>
    </source>
</evidence>
<dbReference type="Pfam" id="PF13426">
    <property type="entry name" value="PAS_9"/>
    <property type="match status" value="2"/>
</dbReference>
<dbReference type="Gene3D" id="3.30.565.10">
    <property type="entry name" value="Histidine kinase-like ATPase, C-terminal domain"/>
    <property type="match status" value="1"/>
</dbReference>
<dbReference type="InterPro" id="IPR001789">
    <property type="entry name" value="Sig_transdc_resp-reg_receiver"/>
</dbReference>
<dbReference type="Gene3D" id="1.10.287.130">
    <property type="match status" value="1"/>
</dbReference>
<evidence type="ECO:0000256" key="10">
    <source>
        <dbReference type="SAM" id="Phobius"/>
    </source>
</evidence>
<dbReference type="PRINTS" id="PR00344">
    <property type="entry name" value="BCTRLSENSOR"/>
</dbReference>
<evidence type="ECO:0000256" key="7">
    <source>
        <dbReference type="ARBA" id="ARBA00022840"/>
    </source>
</evidence>